<name>A0A819F9I2_9BILA</name>
<dbReference type="AlphaFoldDB" id="A0A819F9I2"/>
<evidence type="ECO:0000256" key="1">
    <source>
        <dbReference type="ARBA" id="ARBA00022801"/>
    </source>
</evidence>
<dbReference type="InterPro" id="IPR000086">
    <property type="entry name" value="NUDIX_hydrolase_dom"/>
</dbReference>
<dbReference type="GO" id="GO:0006167">
    <property type="term" value="P:AMP biosynthetic process"/>
    <property type="evidence" value="ECO:0007669"/>
    <property type="project" value="TreeGrafter"/>
</dbReference>
<sequence length="169" mass="20070">MSKPESAGFIIFRRLEQNPIEYLLLQTPIGKQHWTPPKGKIYIQYKFRKVELLKKLSKCFILIGVYVIWRLMNRHYKQLNVKQEEAGLEKSDFEYYDKFEETITYDCNGRPKSVAYYLGRLRNAEQSIQLSDEHQQLCWSTLEDACRLASHSETQNALRKADEFIQKNL</sequence>
<dbReference type="InterPro" id="IPR015797">
    <property type="entry name" value="NUDIX_hydrolase-like_dom_sf"/>
</dbReference>
<dbReference type="InterPro" id="IPR051325">
    <property type="entry name" value="Nudix_hydrolase_domain"/>
</dbReference>
<keyword evidence="1" id="KW-0378">Hydrolase</keyword>
<dbReference type="Gene3D" id="3.90.79.10">
    <property type="entry name" value="Nucleoside Triphosphate Pyrophosphohydrolase"/>
    <property type="match status" value="2"/>
</dbReference>
<evidence type="ECO:0000259" key="2">
    <source>
        <dbReference type="PROSITE" id="PS51462"/>
    </source>
</evidence>
<evidence type="ECO:0000313" key="3">
    <source>
        <dbReference type="EMBL" id="CAF3863326.1"/>
    </source>
</evidence>
<dbReference type="GO" id="GO:0004081">
    <property type="term" value="F:bis(5'-nucleosyl)-tetraphosphatase (asymmetrical) activity"/>
    <property type="evidence" value="ECO:0007669"/>
    <property type="project" value="TreeGrafter"/>
</dbReference>
<dbReference type="EMBL" id="CAJOBG010000831">
    <property type="protein sequence ID" value="CAF3863326.1"/>
    <property type="molecule type" value="Genomic_DNA"/>
</dbReference>
<organism evidence="3 4">
    <name type="scientific">Rotaria magnacalcarata</name>
    <dbReference type="NCBI Taxonomy" id="392030"/>
    <lineage>
        <taxon>Eukaryota</taxon>
        <taxon>Metazoa</taxon>
        <taxon>Spiralia</taxon>
        <taxon>Gnathifera</taxon>
        <taxon>Rotifera</taxon>
        <taxon>Eurotatoria</taxon>
        <taxon>Bdelloidea</taxon>
        <taxon>Philodinida</taxon>
        <taxon>Philodinidae</taxon>
        <taxon>Rotaria</taxon>
    </lineage>
</organism>
<dbReference type="PANTHER" id="PTHR21340:SF0">
    <property type="entry name" value="BIS(5'-NUCLEOSYL)-TETRAPHOSPHATASE [ASYMMETRICAL]"/>
    <property type="match status" value="1"/>
</dbReference>
<evidence type="ECO:0000313" key="4">
    <source>
        <dbReference type="Proteomes" id="UP000663866"/>
    </source>
</evidence>
<comment type="caution">
    <text evidence="3">The sequence shown here is derived from an EMBL/GenBank/DDBJ whole genome shotgun (WGS) entry which is preliminary data.</text>
</comment>
<protein>
    <recommendedName>
        <fullName evidence="2">Nudix hydrolase domain-containing protein</fullName>
    </recommendedName>
</protein>
<feature type="domain" description="Nudix hydrolase" evidence="2">
    <location>
        <begin position="2"/>
        <end position="162"/>
    </location>
</feature>
<dbReference type="PROSITE" id="PS51462">
    <property type="entry name" value="NUDIX"/>
    <property type="match status" value="1"/>
</dbReference>
<keyword evidence="4" id="KW-1185">Reference proteome</keyword>
<dbReference type="SUPFAM" id="SSF55811">
    <property type="entry name" value="Nudix"/>
    <property type="match status" value="1"/>
</dbReference>
<dbReference type="GO" id="GO:0006754">
    <property type="term" value="P:ATP biosynthetic process"/>
    <property type="evidence" value="ECO:0007669"/>
    <property type="project" value="TreeGrafter"/>
</dbReference>
<reference evidence="3" key="1">
    <citation type="submission" date="2021-02" db="EMBL/GenBank/DDBJ databases">
        <authorList>
            <person name="Nowell W R."/>
        </authorList>
    </citation>
    <scope>NUCLEOTIDE SEQUENCE</scope>
</reference>
<dbReference type="Proteomes" id="UP000663866">
    <property type="component" value="Unassembled WGS sequence"/>
</dbReference>
<dbReference type="PANTHER" id="PTHR21340">
    <property type="entry name" value="DIADENOSINE 5,5-P1,P4-TETRAPHOSPHATE PYROPHOSPHOHYDROLASE MUTT"/>
    <property type="match status" value="1"/>
</dbReference>
<proteinExistence type="predicted"/>
<accession>A0A819F9I2</accession>
<gene>
    <name evidence="3" type="ORF">OVN521_LOCUS7506</name>
</gene>